<dbReference type="PANTHER" id="PTHR39966:SF1">
    <property type="entry name" value="HEMERYTHRIN-LIKE DOMAIN-CONTAINING PROTEIN"/>
    <property type="match status" value="1"/>
</dbReference>
<dbReference type="InterPro" id="IPR012312">
    <property type="entry name" value="Hemerythrin-like"/>
</dbReference>
<evidence type="ECO:0000313" key="3">
    <source>
        <dbReference type="Proteomes" id="UP001501570"/>
    </source>
</evidence>
<dbReference type="PROSITE" id="PS50017">
    <property type="entry name" value="DEATH_DOMAIN"/>
    <property type="match status" value="1"/>
</dbReference>
<proteinExistence type="predicted"/>
<protein>
    <recommendedName>
        <fullName evidence="1">Death domain-containing protein</fullName>
    </recommendedName>
</protein>
<dbReference type="EMBL" id="BAABJQ010000008">
    <property type="protein sequence ID" value="GAA5186416.1"/>
    <property type="molecule type" value="Genomic_DNA"/>
</dbReference>
<reference evidence="3" key="1">
    <citation type="journal article" date="2019" name="Int. J. Syst. Evol. Microbiol.">
        <title>The Global Catalogue of Microorganisms (GCM) 10K type strain sequencing project: providing services to taxonomists for standard genome sequencing and annotation.</title>
        <authorList>
            <consortium name="The Broad Institute Genomics Platform"/>
            <consortium name="The Broad Institute Genome Sequencing Center for Infectious Disease"/>
            <person name="Wu L."/>
            <person name="Ma J."/>
        </authorList>
    </citation>
    <scope>NUCLEOTIDE SEQUENCE [LARGE SCALE GENOMIC DNA]</scope>
    <source>
        <strain evidence="3">JCM 18304</strain>
    </source>
</reference>
<keyword evidence="3" id="KW-1185">Reference proteome</keyword>
<accession>A0ABP9RSP0</accession>
<dbReference type="Pfam" id="PF01814">
    <property type="entry name" value="Hemerythrin"/>
    <property type="match status" value="1"/>
</dbReference>
<dbReference type="PANTHER" id="PTHR39966">
    <property type="entry name" value="BLL2471 PROTEIN-RELATED"/>
    <property type="match status" value="1"/>
</dbReference>
<dbReference type="CDD" id="cd12108">
    <property type="entry name" value="Hr-like"/>
    <property type="match status" value="1"/>
</dbReference>
<evidence type="ECO:0000259" key="1">
    <source>
        <dbReference type="PROSITE" id="PS50017"/>
    </source>
</evidence>
<dbReference type="InterPro" id="IPR000488">
    <property type="entry name" value="Death_dom"/>
</dbReference>
<sequence length="214" mass="24133">MVIIHRAFRRESRLLGSAIAAVTPGDTRRARILAEHLRWYRLGLHNHHHGEDELIWPLLHARVDLEADVVIRMEAQHERIARTLDEAMRALPAWESSAGEAARDALVATLTEHRAAVIEHLDDEETHLLPLAAQYLTTPEWAALGEHFLAATPKPMLLQFLGAVLEDADPRERRTLLGALPLPARLAWKTIGRASYARLIRRVRADAVLPEVSR</sequence>
<dbReference type="Gene3D" id="1.20.120.520">
    <property type="entry name" value="nmb1532 protein domain like"/>
    <property type="match status" value="1"/>
</dbReference>
<name>A0ABP9RSP0_9ACTN</name>
<dbReference type="Proteomes" id="UP001501570">
    <property type="component" value="Unassembled WGS sequence"/>
</dbReference>
<organism evidence="2 3">
    <name type="scientific">Rugosimonospora acidiphila</name>
    <dbReference type="NCBI Taxonomy" id="556531"/>
    <lineage>
        <taxon>Bacteria</taxon>
        <taxon>Bacillati</taxon>
        <taxon>Actinomycetota</taxon>
        <taxon>Actinomycetes</taxon>
        <taxon>Micromonosporales</taxon>
        <taxon>Micromonosporaceae</taxon>
        <taxon>Rugosimonospora</taxon>
    </lineage>
</organism>
<feature type="domain" description="Death" evidence="1">
    <location>
        <begin position="56"/>
        <end position="112"/>
    </location>
</feature>
<gene>
    <name evidence="2" type="ORF">GCM10023322_32610</name>
</gene>
<evidence type="ECO:0000313" key="2">
    <source>
        <dbReference type="EMBL" id="GAA5186416.1"/>
    </source>
</evidence>
<comment type="caution">
    <text evidence="2">The sequence shown here is derived from an EMBL/GenBank/DDBJ whole genome shotgun (WGS) entry which is preliminary data.</text>
</comment>